<feature type="domain" description="G protein gamma" evidence="10">
    <location>
        <begin position="1"/>
        <end position="78"/>
    </location>
</feature>
<dbReference type="Gene3D" id="4.10.260.10">
    <property type="entry name" value="Transducin (heterotrimeric G protein), gamma chain"/>
    <property type="match status" value="1"/>
</dbReference>
<comment type="caution">
    <text evidence="11">The sequence shown here is derived from an EMBL/GenBank/DDBJ whole genome shotgun (WGS) entry which is preliminary data.</text>
</comment>
<gene>
    <name evidence="11" type="ORF">NXF25_014816</name>
</gene>
<keyword evidence="4" id="KW-0488">Methylation</keyword>
<dbReference type="PANTHER" id="PTHR13809">
    <property type="entry name" value="GUANINE NUCLEOTIDE-BINDING PROTEIN GAMMA SUBUNIT"/>
    <property type="match status" value="1"/>
</dbReference>
<dbReference type="PROSITE" id="PS50058">
    <property type="entry name" value="G_PROTEIN_GAMMA"/>
    <property type="match status" value="1"/>
</dbReference>
<dbReference type="FunFam" id="4.10.260.10:FF:000001">
    <property type="entry name" value="Guanine nucleotide-binding protein subunit gamma"/>
    <property type="match status" value="1"/>
</dbReference>
<dbReference type="EMBL" id="JAOTOJ010000011">
    <property type="protein sequence ID" value="KAK9394288.1"/>
    <property type="molecule type" value="Genomic_DNA"/>
</dbReference>
<dbReference type="InterPro" id="IPR036284">
    <property type="entry name" value="GGL_sf"/>
</dbReference>
<dbReference type="GO" id="GO:0031681">
    <property type="term" value="F:G-protein beta-subunit binding"/>
    <property type="evidence" value="ECO:0007669"/>
    <property type="project" value="InterPro"/>
</dbReference>
<reference evidence="11 12" key="1">
    <citation type="journal article" date="2024" name="Proc. Natl. Acad. Sci. U.S.A.">
        <title>The genetic regulatory architecture and epigenomic basis for age-related changes in rattlesnake venom.</title>
        <authorList>
            <person name="Hogan M.P."/>
            <person name="Holding M.L."/>
            <person name="Nystrom G.S."/>
            <person name="Colston T.J."/>
            <person name="Bartlett D.A."/>
            <person name="Mason A.J."/>
            <person name="Ellsworth S.A."/>
            <person name="Rautsaw R.M."/>
            <person name="Lawrence K.C."/>
            <person name="Strickland J.L."/>
            <person name="He B."/>
            <person name="Fraser P."/>
            <person name="Margres M.J."/>
            <person name="Gilbert D.M."/>
            <person name="Gibbs H.L."/>
            <person name="Parkinson C.L."/>
            <person name="Rokyta D.R."/>
        </authorList>
    </citation>
    <scope>NUCLEOTIDE SEQUENCE [LARGE SCALE GENOMIC DNA]</scope>
    <source>
        <strain evidence="11">DRR0105</strain>
    </source>
</reference>
<dbReference type="SMART" id="SM01224">
    <property type="entry name" value="G_gamma"/>
    <property type="match status" value="1"/>
</dbReference>
<dbReference type="CDD" id="cd00068">
    <property type="entry name" value="GGL"/>
    <property type="match status" value="1"/>
</dbReference>
<evidence type="ECO:0000313" key="12">
    <source>
        <dbReference type="Proteomes" id="UP001474421"/>
    </source>
</evidence>
<comment type="function">
    <text evidence="9">Guanine nucleotide-binding proteins (G proteins) are involved as a modulator or transducer in various transmembrane signaling systems. The beta and gamma chains are required for the GTPase activity, for replacement of GDP by GTP, and for G protein-effector interaction.</text>
</comment>
<keyword evidence="12" id="KW-1185">Reference proteome</keyword>
<keyword evidence="8" id="KW-0636">Prenylation</keyword>
<keyword evidence="3 9" id="KW-1003">Cell membrane</keyword>
<protein>
    <recommendedName>
        <fullName evidence="9">Guanine nucleotide-binding protein subunit gamma</fullName>
    </recommendedName>
</protein>
<evidence type="ECO:0000256" key="6">
    <source>
        <dbReference type="ARBA" id="ARBA00023224"/>
    </source>
</evidence>
<evidence type="ECO:0000256" key="7">
    <source>
        <dbReference type="ARBA" id="ARBA00023288"/>
    </source>
</evidence>
<keyword evidence="5 9" id="KW-0472">Membrane</keyword>
<name>A0AAW1AWI9_CROAD</name>
<dbReference type="AlphaFoldDB" id="A0AAW1AWI9"/>
<dbReference type="SMART" id="SM00224">
    <property type="entry name" value="GGL"/>
    <property type="match status" value="1"/>
</dbReference>
<organism evidence="11 12">
    <name type="scientific">Crotalus adamanteus</name>
    <name type="common">Eastern diamondback rattlesnake</name>
    <dbReference type="NCBI Taxonomy" id="8729"/>
    <lineage>
        <taxon>Eukaryota</taxon>
        <taxon>Metazoa</taxon>
        <taxon>Chordata</taxon>
        <taxon>Craniata</taxon>
        <taxon>Vertebrata</taxon>
        <taxon>Euteleostomi</taxon>
        <taxon>Lepidosauria</taxon>
        <taxon>Squamata</taxon>
        <taxon>Bifurcata</taxon>
        <taxon>Unidentata</taxon>
        <taxon>Episquamata</taxon>
        <taxon>Toxicofera</taxon>
        <taxon>Serpentes</taxon>
        <taxon>Colubroidea</taxon>
        <taxon>Viperidae</taxon>
        <taxon>Crotalinae</taxon>
        <taxon>Crotalus</taxon>
    </lineage>
</organism>
<dbReference type="SUPFAM" id="SSF48670">
    <property type="entry name" value="Transducin (heterotrimeric G protein), gamma chain"/>
    <property type="match status" value="1"/>
</dbReference>
<evidence type="ECO:0000256" key="2">
    <source>
        <dbReference type="ARBA" id="ARBA00007431"/>
    </source>
</evidence>
<proteinExistence type="inferred from homology"/>
<evidence type="ECO:0000313" key="11">
    <source>
        <dbReference type="EMBL" id="KAK9394288.1"/>
    </source>
</evidence>
<evidence type="ECO:0000256" key="8">
    <source>
        <dbReference type="ARBA" id="ARBA00023289"/>
    </source>
</evidence>
<sequence>MAKIAEARKTVEQLKLEVNIDRMKVSKAAADLLAYCEAHAKEDPLRNGCSASCCEPRGTPPQFLLPPPSFIYLNCLFQGSRLSCARSLEPSRGCAFHSPGQADVQPVQLLPSLLFLCSFFYVSPPSVYSFISLLSWGLSPNGAPPAGLPFLPRSLPVARPSHFRGFLASLRRRPPNQPFLGGAQERFGY</sequence>
<keyword evidence="6 9" id="KW-0807">Transducer</keyword>
<comment type="subunit">
    <text evidence="9">G proteins are composed of 3 units; alpha, beta and gamma.</text>
</comment>
<evidence type="ECO:0000256" key="9">
    <source>
        <dbReference type="RuleBase" id="RU004973"/>
    </source>
</evidence>
<comment type="subcellular location">
    <subcellularLocation>
        <location evidence="1 9">Cell membrane</location>
        <topology evidence="1 9">Lipid-anchor</topology>
        <orientation evidence="1 9">Cytoplasmic side</orientation>
    </subcellularLocation>
</comment>
<accession>A0AAW1AWI9</accession>
<evidence type="ECO:0000256" key="1">
    <source>
        <dbReference type="ARBA" id="ARBA00004342"/>
    </source>
</evidence>
<dbReference type="Pfam" id="PF00631">
    <property type="entry name" value="G-gamma"/>
    <property type="match status" value="1"/>
</dbReference>
<comment type="similarity">
    <text evidence="2 9">Belongs to the G protein gamma family.</text>
</comment>
<dbReference type="InterPro" id="IPR015898">
    <property type="entry name" value="G-protein_gamma-like_dom"/>
</dbReference>
<dbReference type="GO" id="GO:0005834">
    <property type="term" value="C:heterotrimeric G-protein complex"/>
    <property type="evidence" value="ECO:0007669"/>
    <property type="project" value="InterPro"/>
</dbReference>
<dbReference type="InterPro" id="IPR001770">
    <property type="entry name" value="G-protein_gamma"/>
</dbReference>
<evidence type="ECO:0000256" key="5">
    <source>
        <dbReference type="ARBA" id="ARBA00023136"/>
    </source>
</evidence>
<dbReference type="Proteomes" id="UP001474421">
    <property type="component" value="Unassembled WGS sequence"/>
</dbReference>
<evidence type="ECO:0000256" key="3">
    <source>
        <dbReference type="ARBA" id="ARBA00022475"/>
    </source>
</evidence>
<dbReference type="PRINTS" id="PR00321">
    <property type="entry name" value="GPROTEING"/>
</dbReference>
<evidence type="ECO:0000256" key="4">
    <source>
        <dbReference type="ARBA" id="ARBA00022481"/>
    </source>
</evidence>
<keyword evidence="7 9" id="KW-0449">Lipoprotein</keyword>
<dbReference type="GO" id="GO:0007186">
    <property type="term" value="P:G protein-coupled receptor signaling pathway"/>
    <property type="evidence" value="ECO:0007669"/>
    <property type="project" value="InterPro"/>
</dbReference>
<evidence type="ECO:0000259" key="10">
    <source>
        <dbReference type="PROSITE" id="PS50058"/>
    </source>
</evidence>